<dbReference type="Proteomes" id="UP001321473">
    <property type="component" value="Unassembled WGS sequence"/>
</dbReference>
<organism evidence="3 4">
    <name type="scientific">Amblyomma americanum</name>
    <name type="common">Lone star tick</name>
    <dbReference type="NCBI Taxonomy" id="6943"/>
    <lineage>
        <taxon>Eukaryota</taxon>
        <taxon>Metazoa</taxon>
        <taxon>Ecdysozoa</taxon>
        <taxon>Arthropoda</taxon>
        <taxon>Chelicerata</taxon>
        <taxon>Arachnida</taxon>
        <taxon>Acari</taxon>
        <taxon>Parasitiformes</taxon>
        <taxon>Ixodida</taxon>
        <taxon>Ixodoidea</taxon>
        <taxon>Ixodidae</taxon>
        <taxon>Amblyomminae</taxon>
        <taxon>Amblyomma</taxon>
    </lineage>
</organism>
<feature type="transmembrane region" description="Helical" evidence="2">
    <location>
        <begin position="26"/>
        <end position="48"/>
    </location>
</feature>
<feature type="compositionally biased region" description="Basic and acidic residues" evidence="1">
    <location>
        <begin position="114"/>
        <end position="125"/>
    </location>
</feature>
<reference evidence="3 4" key="1">
    <citation type="journal article" date="2023" name="Arcadia Sci">
        <title>De novo assembly of a long-read Amblyomma americanum tick genome.</title>
        <authorList>
            <person name="Chou S."/>
            <person name="Poskanzer K.E."/>
            <person name="Rollins M."/>
            <person name="Thuy-Boun P.S."/>
        </authorList>
    </citation>
    <scope>NUCLEOTIDE SEQUENCE [LARGE SCALE GENOMIC DNA]</scope>
    <source>
        <strain evidence="3">F_SG_1</strain>
        <tissue evidence="3">Salivary glands</tissue>
    </source>
</reference>
<sequence length="424" mass="44987">MQEELRIRASAEAIPRRMSAIHGRKMRIVLISGVACICVGLGALAVIVQKPATFYKALDFLGIPRTNLSQLFLGSSGPSKALVHSNGNGSITLSPAASDNASSSWPTNVTSSPQDRDGTNRRREVSLLAPSDNGNQKTRINDSMEPVAVQLNITAFSPSPNRRAPVVPLHAKPAAMESIYNISVTVTTLSRNVSITVESGTPRNMSEGSNVTSRMAYVVSGTPRNMSEGSNVTSRMAYVVSGTPRNMSEGSNVTSRMAYVVSGTPRNMSEGSNVTSRMAYVVSGTPRNMSEGSIVASRMAYVVLSALSDMSEGSNVTSRMAYVVSGAPSDMSVGSNVTSRMAFLVVGNDSSEERGQRPQPLLVEADTGTPATKESEPDTPPSAPPASPRSELSKLWYYIGKPENTTSDDAEDDVLVVGDDTEKP</sequence>
<feature type="region of interest" description="Disordered" evidence="1">
    <location>
        <begin position="93"/>
        <end position="139"/>
    </location>
</feature>
<keyword evidence="4" id="KW-1185">Reference proteome</keyword>
<protein>
    <submittedName>
        <fullName evidence="3">Uncharacterized protein</fullName>
    </submittedName>
</protein>
<comment type="caution">
    <text evidence="3">The sequence shown here is derived from an EMBL/GenBank/DDBJ whole genome shotgun (WGS) entry which is preliminary data.</text>
</comment>
<accession>A0AAQ4D9Q6</accession>
<evidence type="ECO:0000256" key="1">
    <source>
        <dbReference type="SAM" id="MobiDB-lite"/>
    </source>
</evidence>
<evidence type="ECO:0000313" key="3">
    <source>
        <dbReference type="EMBL" id="KAK8759196.1"/>
    </source>
</evidence>
<evidence type="ECO:0000313" key="4">
    <source>
        <dbReference type="Proteomes" id="UP001321473"/>
    </source>
</evidence>
<dbReference type="AlphaFoldDB" id="A0AAQ4D9Q6"/>
<feature type="compositionally biased region" description="Polar residues" evidence="1">
    <location>
        <begin position="93"/>
        <end position="113"/>
    </location>
</feature>
<keyword evidence="2" id="KW-0472">Membrane</keyword>
<proteinExistence type="predicted"/>
<keyword evidence="2" id="KW-1133">Transmembrane helix</keyword>
<name>A0AAQ4D9Q6_AMBAM</name>
<keyword evidence="2" id="KW-0812">Transmembrane</keyword>
<dbReference type="EMBL" id="JARKHS020033348">
    <property type="protein sequence ID" value="KAK8759196.1"/>
    <property type="molecule type" value="Genomic_DNA"/>
</dbReference>
<feature type="region of interest" description="Disordered" evidence="1">
    <location>
        <begin position="348"/>
        <end position="424"/>
    </location>
</feature>
<feature type="compositionally biased region" description="Pro residues" evidence="1">
    <location>
        <begin position="378"/>
        <end position="387"/>
    </location>
</feature>
<gene>
    <name evidence="3" type="ORF">V5799_003182</name>
</gene>
<evidence type="ECO:0000256" key="2">
    <source>
        <dbReference type="SAM" id="Phobius"/>
    </source>
</evidence>